<evidence type="ECO:0000313" key="1">
    <source>
        <dbReference type="EMBL" id="NQE32938.1"/>
    </source>
</evidence>
<sequence>MLLVVSVCAMVASIYICSSSGKATLTEKVFNQLTSLRAAKIDRIQDYFESLYHHSQTLSEDLTVVSAMQEFKTAYRQLEQSTVATDFDAKIDTYYQTQFLTELTRTNEGSPVLASYTPKTAAARKFYKYNCDIGLLFNSQP</sequence>
<name>A0ABX2CTG4_9CYAN</name>
<gene>
    <name evidence="1" type="ORF">E5S67_00655</name>
</gene>
<accession>A0ABX2CTG4</accession>
<keyword evidence="2" id="KW-1185">Reference proteome</keyword>
<organism evidence="1 2">
    <name type="scientific">Microcoleus asticus IPMA8</name>
    <dbReference type="NCBI Taxonomy" id="2563858"/>
    <lineage>
        <taxon>Bacteria</taxon>
        <taxon>Bacillati</taxon>
        <taxon>Cyanobacteriota</taxon>
        <taxon>Cyanophyceae</taxon>
        <taxon>Oscillatoriophycideae</taxon>
        <taxon>Oscillatoriales</taxon>
        <taxon>Microcoleaceae</taxon>
        <taxon>Microcoleus</taxon>
        <taxon>Microcoleus asticus</taxon>
    </lineage>
</organism>
<reference evidence="1 2" key="1">
    <citation type="journal article" date="2020" name="Sci. Rep.">
        <title>A novel cyanobacterial geosmin producer, revising GeoA distribution and dispersion patterns in Bacteria.</title>
        <authorList>
            <person name="Churro C."/>
            <person name="Semedo-Aguiar A.P."/>
            <person name="Silva A.D."/>
            <person name="Pereira-Leal J.B."/>
            <person name="Leite R.B."/>
        </authorList>
    </citation>
    <scope>NUCLEOTIDE SEQUENCE [LARGE SCALE GENOMIC DNA]</scope>
    <source>
        <strain evidence="1 2">IPMA8</strain>
    </source>
</reference>
<proteinExistence type="predicted"/>
<evidence type="ECO:0000313" key="2">
    <source>
        <dbReference type="Proteomes" id="UP000702425"/>
    </source>
</evidence>
<dbReference type="RefSeq" id="WP_172185468.1">
    <property type="nucleotide sequence ID" value="NZ_CAWPPK010000296.1"/>
</dbReference>
<dbReference type="Proteomes" id="UP000702425">
    <property type="component" value="Unassembled WGS sequence"/>
</dbReference>
<evidence type="ECO:0008006" key="3">
    <source>
        <dbReference type="Google" id="ProtNLM"/>
    </source>
</evidence>
<dbReference type="EMBL" id="SRRZ01000008">
    <property type="protein sequence ID" value="NQE32938.1"/>
    <property type="molecule type" value="Genomic_DNA"/>
</dbReference>
<comment type="caution">
    <text evidence="1">The sequence shown here is derived from an EMBL/GenBank/DDBJ whole genome shotgun (WGS) entry which is preliminary data.</text>
</comment>
<protein>
    <recommendedName>
        <fullName evidence="3">Methyl-accepting chemotaxis protein</fullName>
    </recommendedName>
</protein>